<comment type="caution">
    <text evidence="2">The sequence shown here is derived from an EMBL/GenBank/DDBJ whole genome shotgun (WGS) entry which is preliminary data.</text>
</comment>
<name>A0A9D4YZS8_CHLVU</name>
<protein>
    <submittedName>
        <fullName evidence="2">Uncharacterized protein</fullName>
    </submittedName>
</protein>
<dbReference type="EMBL" id="SIDB01000003">
    <property type="protein sequence ID" value="KAI3434949.1"/>
    <property type="molecule type" value="Genomic_DNA"/>
</dbReference>
<proteinExistence type="predicted"/>
<dbReference type="Proteomes" id="UP001055712">
    <property type="component" value="Unassembled WGS sequence"/>
</dbReference>
<feature type="compositionally biased region" description="Polar residues" evidence="1">
    <location>
        <begin position="84"/>
        <end position="93"/>
    </location>
</feature>
<gene>
    <name evidence="2" type="ORF">D9Q98_003003</name>
</gene>
<evidence type="ECO:0000313" key="2">
    <source>
        <dbReference type="EMBL" id="KAI3434949.1"/>
    </source>
</evidence>
<feature type="compositionally biased region" description="Polar residues" evidence="1">
    <location>
        <begin position="40"/>
        <end position="50"/>
    </location>
</feature>
<feature type="compositionally biased region" description="Polar residues" evidence="1">
    <location>
        <begin position="1"/>
        <end position="16"/>
    </location>
</feature>
<evidence type="ECO:0000256" key="1">
    <source>
        <dbReference type="SAM" id="MobiDB-lite"/>
    </source>
</evidence>
<keyword evidence="3" id="KW-1185">Reference proteome</keyword>
<feature type="region of interest" description="Disordered" evidence="1">
    <location>
        <begin position="1"/>
        <end position="20"/>
    </location>
</feature>
<organism evidence="2 3">
    <name type="scientific">Chlorella vulgaris</name>
    <name type="common">Green alga</name>
    <dbReference type="NCBI Taxonomy" id="3077"/>
    <lineage>
        <taxon>Eukaryota</taxon>
        <taxon>Viridiplantae</taxon>
        <taxon>Chlorophyta</taxon>
        <taxon>core chlorophytes</taxon>
        <taxon>Trebouxiophyceae</taxon>
        <taxon>Chlorellales</taxon>
        <taxon>Chlorellaceae</taxon>
        <taxon>Chlorella clade</taxon>
        <taxon>Chlorella</taxon>
    </lineage>
</organism>
<accession>A0A9D4YZS8</accession>
<reference evidence="2" key="1">
    <citation type="journal article" date="2019" name="Plant J.">
        <title>Chlorella vulgaris genome assembly and annotation reveals the molecular basis for metabolic acclimation to high light conditions.</title>
        <authorList>
            <person name="Cecchin M."/>
            <person name="Marcolungo L."/>
            <person name="Rossato M."/>
            <person name="Girolomoni L."/>
            <person name="Cosentino E."/>
            <person name="Cuine S."/>
            <person name="Li-Beisson Y."/>
            <person name="Delledonne M."/>
            <person name="Ballottari M."/>
        </authorList>
    </citation>
    <scope>NUCLEOTIDE SEQUENCE</scope>
    <source>
        <strain evidence="2">211/11P</strain>
    </source>
</reference>
<evidence type="ECO:0000313" key="3">
    <source>
        <dbReference type="Proteomes" id="UP001055712"/>
    </source>
</evidence>
<sequence length="132" mass="13714">MQLSQRLTPSLTTGCQRRSAALSAPCTRRARCRLVASTVGADQQPQSVTPARQEPARSAHPAPANQPEQLNQGGTPVKEDKPGQSVSSALSNSRSDKEAAAHSAVFQDGCLLVGFNTPGTGGSMDLEGMLTA</sequence>
<dbReference type="AlphaFoldDB" id="A0A9D4YZS8"/>
<reference evidence="2" key="2">
    <citation type="submission" date="2020-11" db="EMBL/GenBank/DDBJ databases">
        <authorList>
            <person name="Cecchin M."/>
            <person name="Marcolungo L."/>
            <person name="Rossato M."/>
            <person name="Girolomoni L."/>
            <person name="Cosentino E."/>
            <person name="Cuine S."/>
            <person name="Li-Beisson Y."/>
            <person name="Delledonne M."/>
            <person name="Ballottari M."/>
        </authorList>
    </citation>
    <scope>NUCLEOTIDE SEQUENCE</scope>
    <source>
        <strain evidence="2">211/11P</strain>
        <tissue evidence="2">Whole cell</tissue>
    </source>
</reference>
<feature type="region of interest" description="Disordered" evidence="1">
    <location>
        <begin position="37"/>
        <end position="101"/>
    </location>
</feature>